<proteinExistence type="predicted"/>
<dbReference type="GO" id="GO:0033596">
    <property type="term" value="C:TSC1-TSC2 complex"/>
    <property type="evidence" value="ECO:0007669"/>
    <property type="project" value="TreeGrafter"/>
</dbReference>
<dbReference type="InterPro" id="IPR000331">
    <property type="entry name" value="Rap/Ran_GAP_dom"/>
</dbReference>
<dbReference type="EMBL" id="BKCJ011792173">
    <property type="protein sequence ID" value="GFD53263.1"/>
    <property type="molecule type" value="Genomic_DNA"/>
</dbReference>
<dbReference type="GO" id="GO:0032007">
    <property type="term" value="P:negative regulation of TOR signaling"/>
    <property type="evidence" value="ECO:0007669"/>
    <property type="project" value="TreeGrafter"/>
</dbReference>
<keyword evidence="1" id="KW-0343">GTPase activation</keyword>
<dbReference type="InterPro" id="IPR035974">
    <property type="entry name" value="Rap/Ran-GAP_sf"/>
</dbReference>
<dbReference type="GO" id="GO:0005096">
    <property type="term" value="F:GTPase activator activity"/>
    <property type="evidence" value="ECO:0007669"/>
    <property type="project" value="UniProtKB-KW"/>
</dbReference>
<dbReference type="PANTHER" id="PTHR10063">
    <property type="entry name" value="TUBERIN"/>
    <property type="match status" value="1"/>
</dbReference>
<dbReference type="InterPro" id="IPR027107">
    <property type="entry name" value="Tuberin/Ral-act_asu"/>
</dbReference>
<dbReference type="GO" id="GO:0005634">
    <property type="term" value="C:nucleus"/>
    <property type="evidence" value="ECO:0007669"/>
    <property type="project" value="InterPro"/>
</dbReference>
<feature type="non-terminal residue" evidence="3">
    <location>
        <position position="1"/>
    </location>
</feature>
<dbReference type="AlphaFoldDB" id="A0A699X2I4"/>
<dbReference type="Gene3D" id="3.40.50.11210">
    <property type="entry name" value="Rap/Ran-GAP"/>
    <property type="match status" value="1"/>
</dbReference>
<feature type="domain" description="Rap-GAP" evidence="2">
    <location>
        <begin position="14"/>
        <end position="103"/>
    </location>
</feature>
<dbReference type="PANTHER" id="PTHR10063:SF0">
    <property type="entry name" value="TUBERIN"/>
    <property type="match status" value="1"/>
</dbReference>
<protein>
    <recommendedName>
        <fullName evidence="2">Rap-GAP domain-containing protein</fullName>
    </recommendedName>
</protein>
<sequence>GRLIPNDEKFQRTLRGIQNTPVIDTLKIAVLYVGPGQKNEVEILGNIDGSPPYLDFLSGLGRLIRLKGQVDIFVGGLNRDNDSDGEYAYAWWDDLSQVIFHTP</sequence>
<comment type="caution">
    <text evidence="3">The sequence shown here is derived from an EMBL/GenBank/DDBJ whole genome shotgun (WGS) entry which is preliminary data.</text>
</comment>
<organism evidence="3">
    <name type="scientific">Tanacetum cinerariifolium</name>
    <name type="common">Dalmatian daisy</name>
    <name type="synonym">Chrysanthemum cinerariifolium</name>
    <dbReference type="NCBI Taxonomy" id="118510"/>
    <lineage>
        <taxon>Eukaryota</taxon>
        <taxon>Viridiplantae</taxon>
        <taxon>Streptophyta</taxon>
        <taxon>Embryophyta</taxon>
        <taxon>Tracheophyta</taxon>
        <taxon>Spermatophyta</taxon>
        <taxon>Magnoliopsida</taxon>
        <taxon>eudicotyledons</taxon>
        <taxon>Gunneridae</taxon>
        <taxon>Pentapetalae</taxon>
        <taxon>asterids</taxon>
        <taxon>campanulids</taxon>
        <taxon>Asterales</taxon>
        <taxon>Asteraceae</taxon>
        <taxon>Asteroideae</taxon>
        <taxon>Anthemideae</taxon>
        <taxon>Anthemidinae</taxon>
        <taxon>Tanacetum</taxon>
    </lineage>
</organism>
<dbReference type="PROSITE" id="PS50085">
    <property type="entry name" value="RAPGAP"/>
    <property type="match status" value="1"/>
</dbReference>
<reference evidence="3" key="1">
    <citation type="journal article" date="2019" name="Sci. Rep.">
        <title>Draft genome of Tanacetum cinerariifolium, the natural source of mosquito coil.</title>
        <authorList>
            <person name="Yamashiro T."/>
            <person name="Shiraishi A."/>
            <person name="Satake H."/>
            <person name="Nakayama K."/>
        </authorList>
    </citation>
    <scope>NUCLEOTIDE SEQUENCE</scope>
</reference>
<accession>A0A699X2I4</accession>
<gene>
    <name evidence="3" type="ORF">Tci_925232</name>
</gene>
<evidence type="ECO:0000259" key="2">
    <source>
        <dbReference type="PROSITE" id="PS50085"/>
    </source>
</evidence>
<dbReference type="GO" id="GO:0051056">
    <property type="term" value="P:regulation of small GTPase mediated signal transduction"/>
    <property type="evidence" value="ECO:0007669"/>
    <property type="project" value="InterPro"/>
</dbReference>
<feature type="non-terminal residue" evidence="3">
    <location>
        <position position="103"/>
    </location>
</feature>
<name>A0A699X2I4_TANCI</name>
<evidence type="ECO:0000313" key="3">
    <source>
        <dbReference type="EMBL" id="GFD53263.1"/>
    </source>
</evidence>
<dbReference type="SUPFAM" id="SSF111347">
    <property type="entry name" value="Rap/Ran-GAP"/>
    <property type="match status" value="1"/>
</dbReference>
<evidence type="ECO:0000256" key="1">
    <source>
        <dbReference type="ARBA" id="ARBA00022468"/>
    </source>
</evidence>
<dbReference type="Pfam" id="PF02145">
    <property type="entry name" value="Rap_GAP"/>
    <property type="match status" value="1"/>
</dbReference>